<dbReference type="PROSITE" id="PS51253">
    <property type="entry name" value="HTH_CENPB"/>
    <property type="match status" value="1"/>
</dbReference>
<gene>
    <name evidence="3" type="ORF">OXX778_LOCUS18573</name>
</gene>
<dbReference type="PANTHER" id="PTHR19303">
    <property type="entry name" value="TRANSPOSON"/>
    <property type="match status" value="1"/>
</dbReference>
<proteinExistence type="predicted"/>
<protein>
    <recommendedName>
        <fullName evidence="2">HTH CENPB-type domain-containing protein</fullName>
    </recommendedName>
</protein>
<dbReference type="EMBL" id="CAJNOC010005209">
    <property type="protein sequence ID" value="CAF1045707.1"/>
    <property type="molecule type" value="Genomic_DNA"/>
</dbReference>
<dbReference type="GO" id="GO:0003677">
    <property type="term" value="F:DNA binding"/>
    <property type="evidence" value="ECO:0007669"/>
    <property type="project" value="UniProtKB-KW"/>
</dbReference>
<evidence type="ECO:0000313" key="4">
    <source>
        <dbReference type="Proteomes" id="UP000663879"/>
    </source>
</evidence>
<accession>A0A814K7S8</accession>
<evidence type="ECO:0000259" key="2">
    <source>
        <dbReference type="PROSITE" id="PS51253"/>
    </source>
</evidence>
<evidence type="ECO:0000256" key="1">
    <source>
        <dbReference type="ARBA" id="ARBA00023125"/>
    </source>
</evidence>
<dbReference type="InterPro" id="IPR006600">
    <property type="entry name" value="HTH_CenpB_DNA-bd_dom"/>
</dbReference>
<dbReference type="InterPro" id="IPR050863">
    <property type="entry name" value="CenT-Element_Derived"/>
</dbReference>
<name>A0A814K7S8_9BILA</name>
<dbReference type="AlphaFoldDB" id="A0A814K7S8"/>
<keyword evidence="1" id="KW-0238">DNA-binding</keyword>
<sequence>MRENFEASEGWLKNFLKRYDLCSKVMHGESESAKKDLIEKSRHNPKIILSQYHPDGVYNADEAGLFFRLGPSRTICSRSESFKGTKKDKARITLLFASNISGTRKIKPFLIHTSAVPRCLKYVDFSTLPIDDDWSLIDEGTIRRCWRHSGILPNQFLKDLNIEPEMKNSKNDEFILLLKKLNEINENFDMTVEEYIDSDLSCQTFEIPNDSEILEEVLVNANLKTSNVEENSETEEDLDPEPKYITLKKGEEAMNKCISYFEQFNYVQSSQIKQIREFFKSCEL</sequence>
<dbReference type="Proteomes" id="UP000663879">
    <property type="component" value="Unassembled WGS sequence"/>
</dbReference>
<organism evidence="3 4">
    <name type="scientific">Brachionus calyciflorus</name>
    <dbReference type="NCBI Taxonomy" id="104777"/>
    <lineage>
        <taxon>Eukaryota</taxon>
        <taxon>Metazoa</taxon>
        <taxon>Spiralia</taxon>
        <taxon>Gnathifera</taxon>
        <taxon>Rotifera</taxon>
        <taxon>Eurotatoria</taxon>
        <taxon>Monogononta</taxon>
        <taxon>Pseudotrocha</taxon>
        <taxon>Ploima</taxon>
        <taxon>Brachionidae</taxon>
        <taxon>Brachionus</taxon>
    </lineage>
</organism>
<dbReference type="GO" id="GO:0005634">
    <property type="term" value="C:nucleus"/>
    <property type="evidence" value="ECO:0007669"/>
    <property type="project" value="TreeGrafter"/>
</dbReference>
<comment type="caution">
    <text evidence="3">The sequence shown here is derived from an EMBL/GenBank/DDBJ whole genome shotgun (WGS) entry which is preliminary data.</text>
</comment>
<evidence type="ECO:0000313" key="3">
    <source>
        <dbReference type="EMBL" id="CAF1045707.1"/>
    </source>
</evidence>
<dbReference type="PANTHER" id="PTHR19303:SF73">
    <property type="entry name" value="PROTEIN PDC2"/>
    <property type="match status" value="1"/>
</dbReference>
<reference evidence="3" key="1">
    <citation type="submission" date="2021-02" db="EMBL/GenBank/DDBJ databases">
        <authorList>
            <person name="Nowell W R."/>
        </authorList>
    </citation>
    <scope>NUCLEOTIDE SEQUENCE</scope>
    <source>
        <strain evidence="3">Ploen Becks lab</strain>
    </source>
</reference>
<feature type="domain" description="HTH CENPB-type" evidence="2">
    <location>
        <begin position="1"/>
        <end position="25"/>
    </location>
</feature>
<dbReference type="OrthoDB" id="125347at2759"/>
<keyword evidence="4" id="KW-1185">Reference proteome</keyword>